<comment type="cofactor">
    <cofactor evidence="1">
        <name>Mg(2+)</name>
        <dbReference type="ChEBI" id="CHEBI:18420"/>
    </cofactor>
</comment>
<dbReference type="SUPFAM" id="SSF88713">
    <property type="entry name" value="Glycoside hydrolase/deacetylase"/>
    <property type="match status" value="1"/>
</dbReference>
<reference evidence="6 7" key="1">
    <citation type="submission" date="2016-02" db="EMBL/GenBank/DDBJ databases">
        <authorList>
            <person name="Wen L."/>
            <person name="He K."/>
            <person name="Yang H."/>
        </authorList>
    </citation>
    <scope>NUCLEOTIDE SEQUENCE [LARGE SCALE GENOMIC DNA]</scope>
    <source>
        <strain evidence="6">Trichococcus palustris</strain>
    </source>
</reference>
<dbReference type="InterPro" id="IPR011330">
    <property type="entry name" value="Glyco_hydro/deAcase_b/a-brl"/>
</dbReference>
<accession>A0A143Y4U3</accession>
<evidence type="ECO:0000313" key="7">
    <source>
        <dbReference type="Proteomes" id="UP000242754"/>
    </source>
</evidence>
<protein>
    <submittedName>
        <fullName evidence="6">Chitooligosaccharide deacetylase chbg</fullName>
    </submittedName>
</protein>
<gene>
    <name evidence="6" type="ORF">Tpal_38</name>
</gene>
<evidence type="ECO:0000256" key="4">
    <source>
        <dbReference type="ARBA" id="ARBA00022842"/>
    </source>
</evidence>
<name>A0A143Y4U3_9LACT</name>
<dbReference type="OrthoDB" id="9774177at2"/>
<dbReference type="GO" id="GO:0016787">
    <property type="term" value="F:hydrolase activity"/>
    <property type="evidence" value="ECO:0007669"/>
    <property type="project" value="UniProtKB-KW"/>
</dbReference>
<keyword evidence="4" id="KW-0460">Magnesium</keyword>
<dbReference type="AlphaFoldDB" id="A0A143Y4U3"/>
<sequence>MGQVIINADDFGFSRGVNYGIVDSYVEGITTSTTIMANGEAFDHAVALASEYPEMGIGVHLNLTKGAPLIANAATISADGSFHFRKYVKEHVKEFDLNEVYAEWAAQIEKVIEAGIKPTHLDSHHHVHMLEPLNKVILSLALQYEVPIRDHFEGSHAVRHTDQTIDMQFAAETVHQELSDEALKKLDDLLILLAKADQSVELIVHPGYLDATVLRETSLQLERPYMTDFLIHSDFAQRVKEYDNIELIHFGDLEE</sequence>
<dbReference type="Proteomes" id="UP000242754">
    <property type="component" value="Unassembled WGS sequence"/>
</dbReference>
<proteinExistence type="predicted"/>
<dbReference type="GO" id="GO:0005975">
    <property type="term" value="P:carbohydrate metabolic process"/>
    <property type="evidence" value="ECO:0007669"/>
    <property type="project" value="InterPro"/>
</dbReference>
<dbReference type="PANTHER" id="PTHR31609:SF1">
    <property type="entry name" value="CARBOHYDRATE DEACETYLASE"/>
    <property type="match status" value="1"/>
</dbReference>
<dbReference type="EMBL" id="FJNE01000001">
    <property type="protein sequence ID" value="CZQ80121.1"/>
    <property type="molecule type" value="Genomic_DNA"/>
</dbReference>
<evidence type="ECO:0000256" key="3">
    <source>
        <dbReference type="ARBA" id="ARBA00022801"/>
    </source>
</evidence>
<dbReference type="Gene3D" id="3.20.20.370">
    <property type="entry name" value="Glycoside hydrolase/deacetylase"/>
    <property type="match status" value="1"/>
</dbReference>
<dbReference type="GO" id="GO:0019213">
    <property type="term" value="F:deacetylase activity"/>
    <property type="evidence" value="ECO:0007669"/>
    <property type="project" value="TreeGrafter"/>
</dbReference>
<dbReference type="RefSeq" id="WP_087029673.1">
    <property type="nucleotide sequence ID" value="NZ_FJNE01000001.1"/>
</dbReference>
<dbReference type="PANTHER" id="PTHR31609">
    <property type="entry name" value="YDJC DEACETYLASE FAMILY MEMBER"/>
    <property type="match status" value="1"/>
</dbReference>
<evidence type="ECO:0000313" key="6">
    <source>
        <dbReference type="EMBL" id="CZQ80121.1"/>
    </source>
</evidence>
<evidence type="ECO:0000256" key="1">
    <source>
        <dbReference type="ARBA" id="ARBA00001946"/>
    </source>
</evidence>
<dbReference type="InterPro" id="IPR006879">
    <property type="entry name" value="YdjC-like"/>
</dbReference>
<keyword evidence="3" id="KW-0378">Hydrolase</keyword>
<organism evidence="6 7">
    <name type="scientific">Trichococcus palustris</name>
    <dbReference type="NCBI Taxonomy" id="140314"/>
    <lineage>
        <taxon>Bacteria</taxon>
        <taxon>Bacillati</taxon>
        <taxon>Bacillota</taxon>
        <taxon>Bacilli</taxon>
        <taxon>Lactobacillales</taxon>
        <taxon>Carnobacteriaceae</taxon>
        <taxon>Trichococcus</taxon>
    </lineage>
</organism>
<dbReference type="Pfam" id="PF04794">
    <property type="entry name" value="YdjC"/>
    <property type="match status" value="1"/>
</dbReference>
<keyword evidence="2" id="KW-0479">Metal-binding</keyword>
<evidence type="ECO:0000256" key="2">
    <source>
        <dbReference type="ARBA" id="ARBA00022723"/>
    </source>
</evidence>
<keyword evidence="5" id="KW-0119">Carbohydrate metabolism</keyword>
<dbReference type="STRING" id="140314.SAMN04488076_11815"/>
<keyword evidence="7" id="KW-1185">Reference proteome</keyword>
<dbReference type="GO" id="GO:0046872">
    <property type="term" value="F:metal ion binding"/>
    <property type="evidence" value="ECO:0007669"/>
    <property type="project" value="UniProtKB-KW"/>
</dbReference>
<evidence type="ECO:0000256" key="5">
    <source>
        <dbReference type="ARBA" id="ARBA00023277"/>
    </source>
</evidence>